<organism evidence="1 2">
    <name type="scientific">Fibrella forsythiae</name>
    <dbReference type="NCBI Taxonomy" id="2817061"/>
    <lineage>
        <taxon>Bacteria</taxon>
        <taxon>Pseudomonadati</taxon>
        <taxon>Bacteroidota</taxon>
        <taxon>Cytophagia</taxon>
        <taxon>Cytophagales</taxon>
        <taxon>Spirosomataceae</taxon>
        <taxon>Fibrella</taxon>
    </lineage>
</organism>
<protein>
    <submittedName>
        <fullName evidence="1">Uncharacterized protein</fullName>
    </submittedName>
</protein>
<keyword evidence="2" id="KW-1185">Reference proteome</keyword>
<dbReference type="EMBL" id="JAFMYW010000001">
    <property type="protein sequence ID" value="MBO0948160.1"/>
    <property type="molecule type" value="Genomic_DNA"/>
</dbReference>
<dbReference type="Proteomes" id="UP000664628">
    <property type="component" value="Unassembled WGS sequence"/>
</dbReference>
<evidence type="ECO:0000313" key="2">
    <source>
        <dbReference type="Proteomes" id="UP000664628"/>
    </source>
</evidence>
<proteinExistence type="predicted"/>
<name>A0ABS3JDU3_9BACT</name>
<accession>A0ABS3JDU3</accession>
<evidence type="ECO:0000313" key="1">
    <source>
        <dbReference type="EMBL" id="MBO0948160.1"/>
    </source>
</evidence>
<comment type="caution">
    <text evidence="1">The sequence shown here is derived from an EMBL/GenBank/DDBJ whole genome shotgun (WGS) entry which is preliminary data.</text>
</comment>
<dbReference type="RefSeq" id="WP_207328073.1">
    <property type="nucleotide sequence ID" value="NZ_JAFMYW010000001.1"/>
</dbReference>
<sequence>MLKIEYLSTSNKQGFLRSIELVAILWSVDADGGKMTGTMACIWPENPFLLLEEAPSSMLEEAISRRKTAGLTQVRT</sequence>
<reference evidence="1 2" key="1">
    <citation type="submission" date="2021-03" db="EMBL/GenBank/DDBJ databases">
        <title>Fibrella sp. HMF5405 genome sequencing and assembly.</title>
        <authorList>
            <person name="Kang H."/>
            <person name="Kim H."/>
            <person name="Bae S."/>
            <person name="Joh K."/>
        </authorList>
    </citation>
    <scope>NUCLEOTIDE SEQUENCE [LARGE SCALE GENOMIC DNA]</scope>
    <source>
        <strain evidence="1 2">HMF5405</strain>
    </source>
</reference>
<gene>
    <name evidence="1" type="ORF">J2I46_06170</name>
</gene>